<evidence type="ECO:0000256" key="5">
    <source>
        <dbReference type="ARBA" id="ARBA00023251"/>
    </source>
</evidence>
<evidence type="ECO:0000313" key="7">
    <source>
        <dbReference type="EMBL" id="MBK0419360.1"/>
    </source>
</evidence>
<keyword evidence="8" id="KW-1185">Reference proteome</keyword>
<dbReference type="InterPro" id="IPR003439">
    <property type="entry name" value="ABC_transporter-like_ATP-bd"/>
</dbReference>
<accession>A0A934UV00</accession>
<dbReference type="Proteomes" id="UP000608530">
    <property type="component" value="Unassembled WGS sequence"/>
</dbReference>
<reference evidence="7" key="1">
    <citation type="submission" date="2020-12" db="EMBL/GenBank/DDBJ databases">
        <title>Leucobacter sp. CAS1, isolated from Chromium sludge.</title>
        <authorList>
            <person name="Xu Z."/>
        </authorList>
    </citation>
    <scope>NUCLEOTIDE SEQUENCE</scope>
    <source>
        <strain evidence="7">CSA1</strain>
    </source>
</reference>
<evidence type="ECO:0000256" key="4">
    <source>
        <dbReference type="ARBA" id="ARBA00022840"/>
    </source>
</evidence>
<dbReference type="InterPro" id="IPR017871">
    <property type="entry name" value="ABC_transporter-like_CS"/>
</dbReference>
<evidence type="ECO:0000256" key="1">
    <source>
        <dbReference type="ARBA" id="ARBA00004202"/>
    </source>
</evidence>
<proteinExistence type="predicted"/>
<dbReference type="InterPro" id="IPR027417">
    <property type="entry name" value="P-loop_NTPase"/>
</dbReference>
<gene>
    <name evidence="7" type="ORF">JD276_09965</name>
</gene>
<dbReference type="PANTHER" id="PTHR42711:SF19">
    <property type="entry name" value="DOXORUBICIN RESISTANCE ATP-BINDING PROTEIN DRRA"/>
    <property type="match status" value="1"/>
</dbReference>
<dbReference type="PANTHER" id="PTHR42711">
    <property type="entry name" value="ABC TRANSPORTER ATP-BINDING PROTEIN"/>
    <property type="match status" value="1"/>
</dbReference>
<dbReference type="Gene3D" id="3.40.50.300">
    <property type="entry name" value="P-loop containing nucleotide triphosphate hydrolases"/>
    <property type="match status" value="1"/>
</dbReference>
<dbReference type="PROSITE" id="PS00211">
    <property type="entry name" value="ABC_TRANSPORTER_1"/>
    <property type="match status" value="1"/>
</dbReference>
<evidence type="ECO:0000259" key="6">
    <source>
        <dbReference type="PROSITE" id="PS50893"/>
    </source>
</evidence>
<dbReference type="GO" id="GO:0016887">
    <property type="term" value="F:ATP hydrolysis activity"/>
    <property type="evidence" value="ECO:0007669"/>
    <property type="project" value="InterPro"/>
</dbReference>
<dbReference type="EMBL" id="JAEHOH010000012">
    <property type="protein sequence ID" value="MBK0419360.1"/>
    <property type="molecule type" value="Genomic_DNA"/>
</dbReference>
<dbReference type="Pfam" id="PF00005">
    <property type="entry name" value="ABC_tran"/>
    <property type="match status" value="1"/>
</dbReference>
<keyword evidence="3" id="KW-0547">Nucleotide-binding</keyword>
<dbReference type="InterPro" id="IPR003593">
    <property type="entry name" value="AAA+_ATPase"/>
</dbReference>
<evidence type="ECO:0000256" key="2">
    <source>
        <dbReference type="ARBA" id="ARBA00022448"/>
    </source>
</evidence>
<dbReference type="RefSeq" id="WP_200115493.1">
    <property type="nucleotide sequence ID" value="NZ_JAEHOH010000012.1"/>
</dbReference>
<dbReference type="GO" id="GO:0005524">
    <property type="term" value="F:ATP binding"/>
    <property type="evidence" value="ECO:0007669"/>
    <property type="project" value="UniProtKB-KW"/>
</dbReference>
<dbReference type="SUPFAM" id="SSF52540">
    <property type="entry name" value="P-loop containing nucleoside triphosphate hydrolases"/>
    <property type="match status" value="1"/>
</dbReference>
<dbReference type="GO" id="GO:0046677">
    <property type="term" value="P:response to antibiotic"/>
    <property type="evidence" value="ECO:0007669"/>
    <property type="project" value="UniProtKB-KW"/>
</dbReference>
<organism evidence="7 8">
    <name type="scientific">Leucobacter chromiisoli</name>
    <dbReference type="NCBI Taxonomy" id="2796471"/>
    <lineage>
        <taxon>Bacteria</taxon>
        <taxon>Bacillati</taxon>
        <taxon>Actinomycetota</taxon>
        <taxon>Actinomycetes</taxon>
        <taxon>Micrococcales</taxon>
        <taxon>Microbacteriaceae</taxon>
        <taxon>Leucobacter</taxon>
    </lineage>
</organism>
<keyword evidence="5" id="KW-0046">Antibiotic resistance</keyword>
<dbReference type="GO" id="GO:0005886">
    <property type="term" value="C:plasma membrane"/>
    <property type="evidence" value="ECO:0007669"/>
    <property type="project" value="UniProtKB-SubCell"/>
</dbReference>
<keyword evidence="2" id="KW-0813">Transport</keyword>
<feature type="domain" description="ABC transporter" evidence="6">
    <location>
        <begin position="5"/>
        <end position="234"/>
    </location>
</feature>
<dbReference type="PROSITE" id="PS50893">
    <property type="entry name" value="ABC_TRANSPORTER_2"/>
    <property type="match status" value="1"/>
</dbReference>
<sequence>MTAVIELDGLGKRLGGQTVLDSLALDITGGIFALLGPNGAGKTTLVSILSTLMRPDSGSARILGHDVERDAARVRRHIGTTGQYAAIDEALTGRENLVMIARLLGLGTLDARRRADELLASFDLAETANRPVAEYSGGMRRRVDLAASLVLTPAVLFLDEPTTGLDPASRARLWDAIAARAAEGCCVFMTTQMLDEAEALADRVAILQGGRIVADGTVDRLISLVGTETAVLVDEAGEVRRTLGATGDAGALARQLAGLAEEDHRLHLELRRPTLDDAFLALTGQPGRTAARRDSREVAA</sequence>
<comment type="subcellular location">
    <subcellularLocation>
        <location evidence="1">Cell membrane</location>
        <topology evidence="1">Peripheral membrane protein</topology>
    </subcellularLocation>
</comment>
<dbReference type="SMART" id="SM00382">
    <property type="entry name" value="AAA"/>
    <property type="match status" value="1"/>
</dbReference>
<evidence type="ECO:0000256" key="3">
    <source>
        <dbReference type="ARBA" id="ARBA00022741"/>
    </source>
</evidence>
<dbReference type="AlphaFoldDB" id="A0A934UV00"/>
<dbReference type="InterPro" id="IPR050763">
    <property type="entry name" value="ABC_transporter_ATP-binding"/>
</dbReference>
<name>A0A934UV00_9MICO</name>
<evidence type="ECO:0000313" key="8">
    <source>
        <dbReference type="Proteomes" id="UP000608530"/>
    </source>
</evidence>
<protein>
    <submittedName>
        <fullName evidence="7">ATP-binding cassette domain-containing protein</fullName>
    </submittedName>
</protein>
<comment type="caution">
    <text evidence="7">The sequence shown here is derived from an EMBL/GenBank/DDBJ whole genome shotgun (WGS) entry which is preliminary data.</text>
</comment>
<keyword evidence="4 7" id="KW-0067">ATP-binding</keyword>